<evidence type="ECO:0000256" key="2">
    <source>
        <dbReference type="ARBA" id="ARBA00012916"/>
    </source>
</evidence>
<dbReference type="PROSITE" id="PS51464">
    <property type="entry name" value="SIS"/>
    <property type="match status" value="1"/>
</dbReference>
<evidence type="ECO:0000256" key="3">
    <source>
        <dbReference type="ARBA" id="ARBA00016090"/>
    </source>
</evidence>
<keyword evidence="7" id="KW-1185">Reference proteome</keyword>
<dbReference type="Pfam" id="PF01380">
    <property type="entry name" value="SIS"/>
    <property type="match status" value="1"/>
</dbReference>
<dbReference type="RefSeq" id="WP_229334836.1">
    <property type="nucleotide sequence ID" value="NZ_JAINUL010000001.1"/>
</dbReference>
<dbReference type="Gene3D" id="3.40.50.10490">
    <property type="entry name" value="Glucose-6-phosphate isomerase like protein, domain 1"/>
    <property type="match status" value="2"/>
</dbReference>
<gene>
    <name evidence="6" type="ORF">K7B10_05555</name>
</gene>
<comment type="catalytic activity">
    <reaction evidence="1">
        <text>D-fructose 6-phosphate + L-glutamine = D-glucosamine 6-phosphate + L-glutamate</text>
        <dbReference type="Rhea" id="RHEA:13237"/>
        <dbReference type="ChEBI" id="CHEBI:29985"/>
        <dbReference type="ChEBI" id="CHEBI:58359"/>
        <dbReference type="ChEBI" id="CHEBI:58725"/>
        <dbReference type="ChEBI" id="CHEBI:61527"/>
        <dbReference type="EC" id="2.6.1.16"/>
    </reaction>
</comment>
<feature type="region of interest" description="Disordered" evidence="4">
    <location>
        <begin position="336"/>
        <end position="359"/>
    </location>
</feature>
<protein>
    <recommendedName>
        <fullName evidence="3">Glutamine--fructose-6-phosphate aminotransferase [isomerizing]</fullName>
        <ecNumber evidence="2">2.6.1.16</ecNumber>
    </recommendedName>
</protein>
<name>A0ABS8DZG3_9ACTN</name>
<sequence length="359" mass="36855">MFGSRITFVEGQAGQGPALARIADRVRARLTSPRYAALRGARRPLFTGIGASYAALAVPVQQLRAAGVVTQRVLSSEIATGTAGFDTDCLIAVSQGGRSRETIAALRCAAPGITRTALLGVVPSPLGELADLTLDLGNEPDSYASTIGYTGTVLALDLVAGAIAGRGQDPWGDIAEQTGAVHRQAAEVVAGLRERAARCIASDAVAAGASRASAEEGALLLREVVRMTAAASATRNYLHGGMESAGNTLHLVFGDGREIELARSLAAAGHLTLLLTTAPAEPSQSLSVIRLPVVPDAVRAVLEAVVLQELVAQLSAERGVPIESFVFANDDTKQGGPDRAAFQVAAQAPADDAARAPSP</sequence>
<dbReference type="PANTHER" id="PTHR10937">
    <property type="entry name" value="GLUCOSAMINE--FRUCTOSE-6-PHOSPHATE AMINOTRANSFERASE, ISOMERIZING"/>
    <property type="match status" value="1"/>
</dbReference>
<evidence type="ECO:0000313" key="6">
    <source>
        <dbReference type="EMBL" id="MCC0094265.1"/>
    </source>
</evidence>
<dbReference type="EMBL" id="JAINUL010000001">
    <property type="protein sequence ID" value="MCC0094265.1"/>
    <property type="molecule type" value="Genomic_DNA"/>
</dbReference>
<reference evidence="6 7" key="1">
    <citation type="submission" date="2021-08" db="EMBL/GenBank/DDBJ databases">
        <title>Genomic Architecture of Streptomyces flavotricini NGL1 and Streptomyces erythrochromogenes HMS4 With Differential Plant Beneficial attributes and laccase production capabilities.</title>
        <authorList>
            <person name="Salwan R."/>
            <person name="Kaur R."/>
            <person name="Sharma V."/>
        </authorList>
    </citation>
    <scope>NUCLEOTIDE SEQUENCE [LARGE SCALE GENOMIC DNA]</scope>
    <source>
        <strain evidence="6 7">NGL1</strain>
    </source>
</reference>
<dbReference type="InterPro" id="IPR046348">
    <property type="entry name" value="SIS_dom_sf"/>
</dbReference>
<evidence type="ECO:0000256" key="4">
    <source>
        <dbReference type="SAM" id="MobiDB-lite"/>
    </source>
</evidence>
<proteinExistence type="predicted"/>
<dbReference type="Proteomes" id="UP001520654">
    <property type="component" value="Unassembled WGS sequence"/>
</dbReference>
<evidence type="ECO:0000259" key="5">
    <source>
        <dbReference type="PROSITE" id="PS51464"/>
    </source>
</evidence>
<dbReference type="SUPFAM" id="SSF53697">
    <property type="entry name" value="SIS domain"/>
    <property type="match status" value="1"/>
</dbReference>
<organism evidence="6 7">
    <name type="scientific">Streptomyces flavotricini</name>
    <dbReference type="NCBI Taxonomy" id="66888"/>
    <lineage>
        <taxon>Bacteria</taxon>
        <taxon>Bacillati</taxon>
        <taxon>Actinomycetota</taxon>
        <taxon>Actinomycetes</taxon>
        <taxon>Kitasatosporales</taxon>
        <taxon>Streptomycetaceae</taxon>
        <taxon>Streptomyces</taxon>
    </lineage>
</organism>
<dbReference type="EC" id="2.6.1.16" evidence="2"/>
<dbReference type="PANTHER" id="PTHR10937:SF0">
    <property type="entry name" value="GLUTAMINE--FRUCTOSE-6-PHOSPHATE TRANSAMINASE (ISOMERIZING)"/>
    <property type="match status" value="1"/>
</dbReference>
<evidence type="ECO:0000256" key="1">
    <source>
        <dbReference type="ARBA" id="ARBA00001031"/>
    </source>
</evidence>
<dbReference type="InterPro" id="IPR001347">
    <property type="entry name" value="SIS_dom"/>
</dbReference>
<accession>A0ABS8DZG3</accession>
<evidence type="ECO:0000313" key="7">
    <source>
        <dbReference type="Proteomes" id="UP001520654"/>
    </source>
</evidence>
<feature type="compositionally biased region" description="Low complexity" evidence="4">
    <location>
        <begin position="337"/>
        <end position="359"/>
    </location>
</feature>
<feature type="domain" description="SIS" evidence="5">
    <location>
        <begin position="34"/>
        <end position="169"/>
    </location>
</feature>
<comment type="caution">
    <text evidence="6">The sequence shown here is derived from an EMBL/GenBank/DDBJ whole genome shotgun (WGS) entry which is preliminary data.</text>
</comment>